<gene>
    <name evidence="2" type="ORF">RFI_22625</name>
</gene>
<feature type="transmembrane region" description="Helical" evidence="1">
    <location>
        <begin position="101"/>
        <end position="120"/>
    </location>
</feature>
<protein>
    <submittedName>
        <fullName evidence="2">Uncharacterized protein</fullName>
    </submittedName>
</protein>
<feature type="transmembrane region" description="Helical" evidence="1">
    <location>
        <begin position="33"/>
        <end position="54"/>
    </location>
</feature>
<evidence type="ECO:0000313" key="2">
    <source>
        <dbReference type="EMBL" id="ETO14741.1"/>
    </source>
</evidence>
<evidence type="ECO:0000313" key="3">
    <source>
        <dbReference type="Proteomes" id="UP000023152"/>
    </source>
</evidence>
<name>X6MM61_RETFI</name>
<keyword evidence="1" id="KW-0472">Membrane</keyword>
<keyword evidence="1" id="KW-0812">Transmembrane</keyword>
<accession>X6MM61</accession>
<organism evidence="2 3">
    <name type="scientific">Reticulomyxa filosa</name>
    <dbReference type="NCBI Taxonomy" id="46433"/>
    <lineage>
        <taxon>Eukaryota</taxon>
        <taxon>Sar</taxon>
        <taxon>Rhizaria</taxon>
        <taxon>Retaria</taxon>
        <taxon>Foraminifera</taxon>
        <taxon>Monothalamids</taxon>
        <taxon>Reticulomyxidae</taxon>
        <taxon>Reticulomyxa</taxon>
    </lineage>
</organism>
<keyword evidence="3" id="KW-1185">Reference proteome</keyword>
<reference evidence="2 3" key="1">
    <citation type="journal article" date="2013" name="Curr. Biol.">
        <title>The Genome of the Foraminiferan Reticulomyxa filosa.</title>
        <authorList>
            <person name="Glockner G."/>
            <person name="Hulsmann N."/>
            <person name="Schleicher M."/>
            <person name="Noegel A.A."/>
            <person name="Eichinger L."/>
            <person name="Gallinger C."/>
            <person name="Pawlowski J."/>
            <person name="Sierra R."/>
            <person name="Euteneuer U."/>
            <person name="Pillet L."/>
            <person name="Moustafa A."/>
            <person name="Platzer M."/>
            <person name="Groth M."/>
            <person name="Szafranski K."/>
            <person name="Schliwa M."/>
        </authorList>
    </citation>
    <scope>NUCLEOTIDE SEQUENCE [LARGE SCALE GENOMIC DNA]</scope>
</reference>
<sequence length="206" mass="23569">MAARFIVSQILEQYVYISLEDIGLTRKDKTNLFVIPLHHVLALINSFLQFSVFLQRQIACKSKPTYTSSGPSTTSSSKLFTLDNCTWPSSLSSSSRCSRQLLIYLLYLIFIVSVCFSIAVENDTLTFQELEKLSFDKEATLMAEMESTNHRCKDVIEKDDQWKEFVKQLQEITFAVPSHFFKAYHPKAFVSKNAIPALLQVVDQFT</sequence>
<proteinExistence type="predicted"/>
<comment type="caution">
    <text evidence="2">The sequence shown here is derived from an EMBL/GenBank/DDBJ whole genome shotgun (WGS) entry which is preliminary data.</text>
</comment>
<dbReference type="EMBL" id="ASPP01019812">
    <property type="protein sequence ID" value="ETO14741.1"/>
    <property type="molecule type" value="Genomic_DNA"/>
</dbReference>
<dbReference type="Proteomes" id="UP000023152">
    <property type="component" value="Unassembled WGS sequence"/>
</dbReference>
<evidence type="ECO:0000256" key="1">
    <source>
        <dbReference type="SAM" id="Phobius"/>
    </source>
</evidence>
<dbReference type="AlphaFoldDB" id="X6MM61"/>
<keyword evidence="1" id="KW-1133">Transmembrane helix</keyword>